<keyword evidence="2 4" id="KW-0418">Kinase</keyword>
<dbReference type="PANTHER" id="PTHR30270:SF0">
    <property type="entry name" value="THIAMINE-MONOPHOSPHATE KINASE"/>
    <property type="match status" value="1"/>
</dbReference>
<evidence type="ECO:0000259" key="3">
    <source>
        <dbReference type="Pfam" id="PF00586"/>
    </source>
</evidence>
<feature type="binding site" evidence="2">
    <location>
        <position position="49"/>
    </location>
    <ligand>
        <name>Mg(2+)</name>
        <dbReference type="ChEBI" id="CHEBI:18420"/>
        <label>1</label>
    </ligand>
</feature>
<feature type="binding site" evidence="2">
    <location>
        <position position="48"/>
    </location>
    <ligand>
        <name>Mg(2+)</name>
        <dbReference type="ChEBI" id="CHEBI:18420"/>
        <label>4</label>
    </ligand>
</feature>
<dbReference type="Gene3D" id="3.30.1330.10">
    <property type="entry name" value="PurM-like, N-terminal domain"/>
    <property type="match status" value="1"/>
</dbReference>
<dbReference type="GO" id="GO:0009229">
    <property type="term" value="P:thiamine diphosphate biosynthetic process"/>
    <property type="evidence" value="ECO:0007669"/>
    <property type="project" value="UniProtKB-UniRule"/>
</dbReference>
<dbReference type="InterPro" id="IPR036921">
    <property type="entry name" value="PurM-like_N_sf"/>
</dbReference>
<feature type="binding site" evidence="2">
    <location>
        <position position="230"/>
    </location>
    <ligand>
        <name>Mg(2+)</name>
        <dbReference type="ChEBI" id="CHEBI:18420"/>
        <label>5</label>
    </ligand>
</feature>
<name>Q1MQK0_LAWIP</name>
<dbReference type="InterPro" id="IPR016188">
    <property type="entry name" value="PurM-like_N"/>
</dbReference>
<dbReference type="NCBIfam" id="TIGR01379">
    <property type="entry name" value="thiL"/>
    <property type="match status" value="1"/>
</dbReference>
<feature type="binding site" evidence="2">
    <location>
        <position position="326"/>
    </location>
    <ligand>
        <name>substrate</name>
    </ligand>
</feature>
<dbReference type="InterPro" id="IPR036676">
    <property type="entry name" value="PurM-like_C_sf"/>
</dbReference>
<dbReference type="SUPFAM" id="SSF55326">
    <property type="entry name" value="PurM N-terminal domain-like"/>
    <property type="match status" value="1"/>
</dbReference>
<feature type="binding site" evidence="2">
    <location>
        <position position="35"/>
    </location>
    <ligand>
        <name>Mg(2+)</name>
        <dbReference type="ChEBI" id="CHEBI:18420"/>
        <label>4</label>
    </ligand>
</feature>
<feature type="binding site" evidence="2">
    <location>
        <position position="79"/>
    </location>
    <ligand>
        <name>Mg(2+)</name>
        <dbReference type="ChEBI" id="CHEBI:18420"/>
        <label>3</label>
    </ligand>
</feature>
<keyword evidence="1 2" id="KW-0784">Thiamine biosynthesis</keyword>
<dbReference type="AlphaFoldDB" id="Q1MQK0"/>
<dbReference type="Proteomes" id="UP000002430">
    <property type="component" value="Chromosome"/>
</dbReference>
<sequence length="340" mass="37003">MNQYSSLVSEEHILSCINKYFPDQSHFITAGRGDDCAILSVTSPLCISTDMFIENIHFRHSYFSPEDIGWKALAVNLSDIAACGAQPIGFTVGLALPLNTSIDILEGIYSGMSRLAKQFNLPLLGGDLSQASELSICITILGETHAPLLRAQAQPGDIIFIIGQVGLAHTGLQLLEQQGTKAIELYPKSCMAHLRPFPLIHEGLALSKMAKSWSQQTNTPHRLALIDNSDGLAQDIPRLLGKGKGADITIPALDHEIIQFIESHYTENEYSPDLHAVIGGEDYSLIGTCSPNFGAKLNMVISNLTIIGSVTDSEPILFNGQQMQGFDHFRGNYINPSNKL</sequence>
<keyword evidence="2" id="KW-0067">ATP-binding</keyword>
<feature type="binding site" evidence="2">
    <location>
        <position position="227"/>
    </location>
    <ligand>
        <name>Mg(2+)</name>
        <dbReference type="ChEBI" id="CHEBI:18420"/>
        <label>3</label>
    </ligand>
</feature>
<comment type="pathway">
    <text evidence="2">Cofactor biosynthesis; thiamine diphosphate biosynthesis; thiamine diphosphate from thiamine phosphate: step 1/1.</text>
</comment>
<feature type="binding site" evidence="2">
    <location>
        <position position="229"/>
    </location>
    <ligand>
        <name>ATP</name>
        <dbReference type="ChEBI" id="CHEBI:30616"/>
    </ligand>
</feature>
<dbReference type="InterPro" id="IPR006283">
    <property type="entry name" value="ThiL-like"/>
</dbReference>
<evidence type="ECO:0000313" key="5">
    <source>
        <dbReference type="Proteomes" id="UP000002430"/>
    </source>
</evidence>
<feature type="binding site" evidence="2">
    <location>
        <position position="79"/>
    </location>
    <ligand>
        <name>Mg(2+)</name>
        <dbReference type="ChEBI" id="CHEBI:18420"/>
        <label>2</label>
    </ligand>
</feature>
<dbReference type="GO" id="GO:0009228">
    <property type="term" value="P:thiamine biosynthetic process"/>
    <property type="evidence" value="ECO:0007669"/>
    <property type="project" value="UniProtKB-KW"/>
</dbReference>
<dbReference type="STRING" id="363253.LI0673"/>
<comment type="catalytic activity">
    <reaction evidence="2">
        <text>thiamine phosphate + ATP = thiamine diphosphate + ADP</text>
        <dbReference type="Rhea" id="RHEA:15913"/>
        <dbReference type="ChEBI" id="CHEBI:30616"/>
        <dbReference type="ChEBI" id="CHEBI:37575"/>
        <dbReference type="ChEBI" id="CHEBI:58937"/>
        <dbReference type="ChEBI" id="CHEBI:456216"/>
        <dbReference type="EC" id="2.7.4.16"/>
    </reaction>
</comment>
<proteinExistence type="inferred from homology"/>
<keyword evidence="2" id="KW-0460">Magnesium</keyword>
<dbReference type="PIRSF" id="PIRSF005303">
    <property type="entry name" value="Thiam_monoph_kin"/>
    <property type="match status" value="1"/>
</dbReference>
<dbReference type="eggNOG" id="COG0611">
    <property type="taxonomic scope" value="Bacteria"/>
</dbReference>
<feature type="binding site" evidence="2">
    <location>
        <position position="50"/>
    </location>
    <ligand>
        <name>Mg(2+)</name>
        <dbReference type="ChEBI" id="CHEBI:18420"/>
        <label>1</label>
    </ligand>
</feature>
<evidence type="ECO:0000313" key="4">
    <source>
        <dbReference type="EMBL" id="CAJ54727.1"/>
    </source>
</evidence>
<keyword evidence="2" id="KW-0808">Transferase</keyword>
<dbReference type="GO" id="GO:0005524">
    <property type="term" value="F:ATP binding"/>
    <property type="evidence" value="ECO:0007669"/>
    <property type="project" value="UniProtKB-UniRule"/>
</dbReference>
<keyword evidence="2" id="KW-0547">Nucleotide-binding</keyword>
<comment type="function">
    <text evidence="2">Catalyzes the ATP-dependent phosphorylation of thiamine-monophosphate (TMP) to form thiamine-pyrophosphate (TPP), the active form of vitamin B1.</text>
</comment>
<dbReference type="HAMAP" id="MF_02128">
    <property type="entry name" value="TMP_kinase"/>
    <property type="match status" value="1"/>
</dbReference>
<accession>Q1MQK0</accession>
<protein>
    <recommendedName>
        <fullName evidence="2">Thiamine-monophosphate kinase</fullName>
        <shortName evidence="2">TMP kinase</shortName>
        <shortName evidence="2">Thiamine-phosphate kinase</shortName>
        <ecNumber evidence="2">2.7.4.16</ecNumber>
    </recommendedName>
</protein>
<keyword evidence="2" id="KW-0479">Metal-binding</keyword>
<feature type="binding site" evidence="2">
    <location>
        <begin position="126"/>
        <end position="127"/>
    </location>
    <ligand>
        <name>ATP</name>
        <dbReference type="ChEBI" id="CHEBI:30616"/>
    </ligand>
</feature>
<keyword evidence="5" id="KW-1185">Reference proteome</keyword>
<dbReference type="Pfam" id="PF00586">
    <property type="entry name" value="AIRS"/>
    <property type="match status" value="1"/>
</dbReference>
<dbReference type="OrthoDB" id="9802811at2"/>
<reference evidence="4 5" key="1">
    <citation type="submission" date="2005-11" db="EMBL/GenBank/DDBJ databases">
        <title>The complete genome sequence of Lawsonia intracellularis: the causative agent of proliferative enteropathy.</title>
        <authorList>
            <person name="Kaur K."/>
            <person name="Zhang Q."/>
            <person name="Beckler D."/>
            <person name="Munir S."/>
            <person name="Li L."/>
            <person name="Kinsley K."/>
            <person name="Herron L."/>
            <person name="Peterson A."/>
            <person name="May B."/>
            <person name="Singh S."/>
            <person name="Gebhart C."/>
            <person name="Kapur V."/>
        </authorList>
    </citation>
    <scope>NUCLEOTIDE SEQUENCE [LARGE SCALE GENOMIC DNA]</scope>
    <source>
        <strain evidence="4 5">PHE/MN1-00</strain>
    </source>
</reference>
<feature type="binding site" evidence="2">
    <location>
        <position position="150"/>
    </location>
    <ligand>
        <name>ATP</name>
        <dbReference type="ChEBI" id="CHEBI:30616"/>
    </ligand>
</feature>
<organism evidence="4 5">
    <name type="scientific">Lawsonia intracellularis (strain PHE/MN1-00)</name>
    <dbReference type="NCBI Taxonomy" id="363253"/>
    <lineage>
        <taxon>Bacteria</taxon>
        <taxon>Pseudomonadati</taxon>
        <taxon>Thermodesulfobacteriota</taxon>
        <taxon>Desulfovibrionia</taxon>
        <taxon>Desulfovibrionales</taxon>
        <taxon>Desulfovibrionaceae</taxon>
        <taxon>Lawsonia</taxon>
    </lineage>
</organism>
<comment type="miscellaneous">
    <text evidence="2">Reaction mechanism of ThiL seems to utilize a direct, inline transfer of the gamma-phosphate of ATP to TMP rather than a phosphorylated enzyme intermediate.</text>
</comment>
<feature type="binding site" evidence="2">
    <location>
        <position position="50"/>
    </location>
    <ligand>
        <name>Mg(2+)</name>
        <dbReference type="ChEBI" id="CHEBI:18420"/>
        <label>2</label>
    </ligand>
</feature>
<dbReference type="GO" id="GO:0000287">
    <property type="term" value="F:magnesium ion binding"/>
    <property type="evidence" value="ECO:0007669"/>
    <property type="project" value="UniProtKB-UniRule"/>
</dbReference>
<evidence type="ECO:0000256" key="2">
    <source>
        <dbReference type="HAMAP-Rule" id="MF_02128"/>
    </source>
</evidence>
<evidence type="ECO:0000256" key="1">
    <source>
        <dbReference type="ARBA" id="ARBA00022977"/>
    </source>
</evidence>
<dbReference type="UniPathway" id="UPA00060">
    <property type="reaction ID" value="UER00142"/>
</dbReference>
<dbReference type="RefSeq" id="WP_011526756.1">
    <property type="nucleotide sequence ID" value="NC_008011.1"/>
</dbReference>
<dbReference type="EC" id="2.7.4.16" evidence="2"/>
<dbReference type="Gene3D" id="3.90.650.10">
    <property type="entry name" value="PurM-like C-terminal domain"/>
    <property type="match status" value="1"/>
</dbReference>
<dbReference type="PANTHER" id="PTHR30270">
    <property type="entry name" value="THIAMINE-MONOPHOSPHATE KINASE"/>
    <property type="match status" value="1"/>
</dbReference>
<dbReference type="SUPFAM" id="SSF56042">
    <property type="entry name" value="PurM C-terminal domain-like"/>
    <property type="match status" value="1"/>
</dbReference>
<feature type="binding site" evidence="2">
    <location>
        <position position="79"/>
    </location>
    <ligand>
        <name>Mg(2+)</name>
        <dbReference type="ChEBI" id="CHEBI:18420"/>
        <label>4</label>
    </ligand>
</feature>
<dbReference type="GO" id="GO:0009030">
    <property type="term" value="F:thiamine-phosphate kinase activity"/>
    <property type="evidence" value="ECO:0007669"/>
    <property type="project" value="UniProtKB-UniRule"/>
</dbReference>
<feature type="binding site" evidence="2">
    <location>
        <position position="35"/>
    </location>
    <ligand>
        <name>Mg(2+)</name>
        <dbReference type="ChEBI" id="CHEBI:18420"/>
        <label>3</label>
    </ligand>
</feature>
<feature type="binding site" evidence="2">
    <location>
        <position position="281"/>
    </location>
    <ligand>
        <name>substrate</name>
    </ligand>
</feature>
<gene>
    <name evidence="2 4" type="primary">thiL</name>
    <name evidence="4" type="ordered locus">LI0673</name>
</gene>
<dbReference type="EMBL" id="AM180252">
    <property type="protein sequence ID" value="CAJ54727.1"/>
    <property type="molecule type" value="Genomic_DNA"/>
</dbReference>
<dbReference type="CDD" id="cd02194">
    <property type="entry name" value="ThiL"/>
    <property type="match status" value="1"/>
</dbReference>
<feature type="binding site" evidence="2">
    <location>
        <position position="57"/>
    </location>
    <ligand>
        <name>substrate</name>
    </ligand>
</feature>
<feature type="binding site" evidence="2">
    <location>
        <position position="109"/>
    </location>
    <ligand>
        <name>ATP</name>
        <dbReference type="ChEBI" id="CHEBI:30616"/>
    </ligand>
</feature>
<dbReference type="KEGG" id="lip:LI0673"/>
<dbReference type="HOGENOM" id="CLU_046964_1_1_7"/>
<feature type="binding site" evidence="2">
    <location>
        <position position="127"/>
    </location>
    <ligand>
        <name>Mg(2+)</name>
        <dbReference type="ChEBI" id="CHEBI:18420"/>
        <label>1</label>
    </ligand>
</feature>
<comment type="similarity">
    <text evidence="2">Belongs to the thiamine-monophosphate kinase family.</text>
</comment>
<feature type="domain" description="PurM-like N-terminal" evidence="3">
    <location>
        <begin position="33"/>
        <end position="143"/>
    </location>
</feature>